<sequence length="194" mass="20308">MFQLFQSATALRRTAILCSLGAMGALSACQNTSGAQTATDTTSGKPKVSQTELRAFCPPVVLREGTSFFNSYAKGGEGDGTKLRYQVSINDVTRSCVHNGDQVTMTIAVAGRVVPGPVRAAGAATVPIRVAVTADDQVLYSQLFQHAIEVPGGVSATQFTFTDPNATFTAPDIARVKAFVGFDEGEPKKTAAAE</sequence>
<evidence type="ECO:0000313" key="3">
    <source>
        <dbReference type="Proteomes" id="UP001205906"/>
    </source>
</evidence>
<comment type="caution">
    <text evidence="2">The sequence shown here is derived from an EMBL/GenBank/DDBJ whole genome shotgun (WGS) entry which is preliminary data.</text>
</comment>
<organism evidence="2 3">
    <name type="scientific">Mesorhizobium liriopis</name>
    <dbReference type="NCBI Taxonomy" id="2953882"/>
    <lineage>
        <taxon>Bacteria</taxon>
        <taxon>Pseudomonadati</taxon>
        <taxon>Pseudomonadota</taxon>
        <taxon>Alphaproteobacteria</taxon>
        <taxon>Hyphomicrobiales</taxon>
        <taxon>Phyllobacteriaceae</taxon>
        <taxon>Mesorhizobium</taxon>
    </lineage>
</organism>
<gene>
    <name evidence="2" type="ORF">NGM99_01995</name>
</gene>
<name>A0ABT1C1B7_9HYPH</name>
<reference evidence="2 3" key="1">
    <citation type="submission" date="2022-06" db="EMBL/GenBank/DDBJ databases">
        <title>Mesorhizobium sp. strain RP14 Genome sequencing and assembly.</title>
        <authorList>
            <person name="Kim I."/>
        </authorList>
    </citation>
    <scope>NUCLEOTIDE SEQUENCE [LARGE SCALE GENOMIC DNA]</scope>
    <source>
        <strain evidence="3">RP14(2022)</strain>
    </source>
</reference>
<dbReference type="Proteomes" id="UP001205906">
    <property type="component" value="Unassembled WGS sequence"/>
</dbReference>
<keyword evidence="3" id="KW-1185">Reference proteome</keyword>
<feature type="signal peptide" evidence="1">
    <location>
        <begin position="1"/>
        <end position="28"/>
    </location>
</feature>
<feature type="chain" id="PRO_5046467221" description="Lipoprotein" evidence="1">
    <location>
        <begin position="29"/>
        <end position="194"/>
    </location>
</feature>
<evidence type="ECO:0000256" key="1">
    <source>
        <dbReference type="SAM" id="SignalP"/>
    </source>
</evidence>
<dbReference type="EMBL" id="JAMXQS010000001">
    <property type="protein sequence ID" value="MCO6048562.1"/>
    <property type="molecule type" value="Genomic_DNA"/>
</dbReference>
<accession>A0ABT1C1B7</accession>
<protein>
    <recommendedName>
        <fullName evidence="4">Lipoprotein</fullName>
    </recommendedName>
</protein>
<proteinExistence type="predicted"/>
<evidence type="ECO:0000313" key="2">
    <source>
        <dbReference type="EMBL" id="MCO6048562.1"/>
    </source>
</evidence>
<keyword evidence="1" id="KW-0732">Signal</keyword>
<evidence type="ECO:0008006" key="4">
    <source>
        <dbReference type="Google" id="ProtNLM"/>
    </source>
</evidence>